<gene>
    <name evidence="1" type="ORF">KOR34_40200</name>
</gene>
<name>A0A5C5V1B3_9BACT</name>
<comment type="caution">
    <text evidence="1">The sequence shown here is derived from an EMBL/GenBank/DDBJ whole genome shotgun (WGS) entry which is preliminary data.</text>
</comment>
<protein>
    <submittedName>
        <fullName evidence="1">Uncharacterized protein</fullName>
    </submittedName>
</protein>
<keyword evidence="2" id="KW-1185">Reference proteome</keyword>
<evidence type="ECO:0000313" key="2">
    <source>
        <dbReference type="Proteomes" id="UP000316714"/>
    </source>
</evidence>
<organism evidence="1 2">
    <name type="scientific">Posidoniimonas corsicana</name>
    <dbReference type="NCBI Taxonomy" id="1938618"/>
    <lineage>
        <taxon>Bacteria</taxon>
        <taxon>Pseudomonadati</taxon>
        <taxon>Planctomycetota</taxon>
        <taxon>Planctomycetia</taxon>
        <taxon>Pirellulales</taxon>
        <taxon>Lacipirellulaceae</taxon>
        <taxon>Posidoniimonas</taxon>
    </lineage>
</organism>
<reference evidence="1 2" key="1">
    <citation type="submission" date="2019-02" db="EMBL/GenBank/DDBJ databases">
        <title>Deep-cultivation of Planctomycetes and their phenomic and genomic characterization uncovers novel biology.</title>
        <authorList>
            <person name="Wiegand S."/>
            <person name="Jogler M."/>
            <person name="Boedeker C."/>
            <person name="Pinto D."/>
            <person name="Vollmers J."/>
            <person name="Rivas-Marin E."/>
            <person name="Kohn T."/>
            <person name="Peeters S.H."/>
            <person name="Heuer A."/>
            <person name="Rast P."/>
            <person name="Oberbeckmann S."/>
            <person name="Bunk B."/>
            <person name="Jeske O."/>
            <person name="Meyerdierks A."/>
            <person name="Storesund J.E."/>
            <person name="Kallscheuer N."/>
            <person name="Luecker S."/>
            <person name="Lage O.M."/>
            <person name="Pohl T."/>
            <person name="Merkel B.J."/>
            <person name="Hornburger P."/>
            <person name="Mueller R.-W."/>
            <person name="Bruemmer F."/>
            <person name="Labrenz M."/>
            <person name="Spormann A.M."/>
            <person name="Op Den Camp H."/>
            <person name="Overmann J."/>
            <person name="Amann R."/>
            <person name="Jetten M.S.M."/>
            <person name="Mascher T."/>
            <person name="Medema M.H."/>
            <person name="Devos D.P."/>
            <person name="Kaster A.-K."/>
            <person name="Ovreas L."/>
            <person name="Rohde M."/>
            <person name="Galperin M.Y."/>
            <person name="Jogler C."/>
        </authorList>
    </citation>
    <scope>NUCLEOTIDE SEQUENCE [LARGE SCALE GENOMIC DNA]</scope>
    <source>
        <strain evidence="1 2">KOR34</strain>
    </source>
</reference>
<evidence type="ECO:0000313" key="1">
    <source>
        <dbReference type="EMBL" id="TWT32258.1"/>
    </source>
</evidence>
<dbReference type="AlphaFoldDB" id="A0A5C5V1B3"/>
<dbReference type="RefSeq" id="WP_197531611.1">
    <property type="nucleotide sequence ID" value="NZ_SIHJ01000003.1"/>
</dbReference>
<dbReference type="EMBL" id="SIHJ01000003">
    <property type="protein sequence ID" value="TWT32258.1"/>
    <property type="molecule type" value="Genomic_DNA"/>
</dbReference>
<dbReference type="Proteomes" id="UP000316714">
    <property type="component" value="Unassembled WGS sequence"/>
</dbReference>
<proteinExistence type="predicted"/>
<accession>A0A5C5V1B3</accession>
<sequence>MPKDIRKQCAKTQLHTPEDPHLQQLHVIGVTSIDIGAMTLIRHSHGMIT</sequence>